<gene>
    <name evidence="1" type="ORF">RPERSI_LOCUS20954</name>
</gene>
<comment type="caution">
    <text evidence="1">The sequence shown here is derived from an EMBL/GenBank/DDBJ whole genome shotgun (WGS) entry which is preliminary data.</text>
</comment>
<accession>A0ACA9RN23</accession>
<organism evidence="1 2">
    <name type="scientific">Racocetra persica</name>
    <dbReference type="NCBI Taxonomy" id="160502"/>
    <lineage>
        <taxon>Eukaryota</taxon>
        <taxon>Fungi</taxon>
        <taxon>Fungi incertae sedis</taxon>
        <taxon>Mucoromycota</taxon>
        <taxon>Glomeromycotina</taxon>
        <taxon>Glomeromycetes</taxon>
        <taxon>Diversisporales</taxon>
        <taxon>Gigasporaceae</taxon>
        <taxon>Racocetra</taxon>
    </lineage>
</organism>
<proteinExistence type="predicted"/>
<dbReference type="Proteomes" id="UP000789920">
    <property type="component" value="Unassembled WGS sequence"/>
</dbReference>
<name>A0ACA9RN23_9GLOM</name>
<evidence type="ECO:0000313" key="1">
    <source>
        <dbReference type="EMBL" id="CAG8800577.1"/>
    </source>
</evidence>
<reference evidence="1" key="1">
    <citation type="submission" date="2021-06" db="EMBL/GenBank/DDBJ databases">
        <authorList>
            <person name="Kallberg Y."/>
            <person name="Tangrot J."/>
            <person name="Rosling A."/>
        </authorList>
    </citation>
    <scope>NUCLEOTIDE SEQUENCE</scope>
    <source>
        <strain evidence="1">MA461A</strain>
    </source>
</reference>
<feature type="non-terminal residue" evidence="1">
    <location>
        <position position="1"/>
    </location>
</feature>
<protein>
    <submittedName>
        <fullName evidence="1">33236_t:CDS:1</fullName>
    </submittedName>
</protein>
<sequence length="49" mass="5628">SELHPYQEESISESSVNKCASNNPKWCYQRNGQCENDTDAASLTDRRQH</sequence>
<evidence type="ECO:0000313" key="2">
    <source>
        <dbReference type="Proteomes" id="UP000789920"/>
    </source>
</evidence>
<dbReference type="EMBL" id="CAJVQC010060249">
    <property type="protein sequence ID" value="CAG8800577.1"/>
    <property type="molecule type" value="Genomic_DNA"/>
</dbReference>
<keyword evidence="2" id="KW-1185">Reference proteome</keyword>